<dbReference type="FunFam" id="3.20.20.80:FF:000060">
    <property type="entry name" value="Lysozyme M1"/>
    <property type="match status" value="1"/>
</dbReference>
<feature type="region of interest" description="Disordered" evidence="13">
    <location>
        <begin position="36"/>
        <end position="121"/>
    </location>
</feature>
<feature type="signal peptide" evidence="14">
    <location>
        <begin position="1"/>
        <end position="32"/>
    </location>
</feature>
<protein>
    <recommendedName>
        <fullName evidence="4 12">Lysozyme</fullName>
        <ecNumber evidence="4 12">3.2.1.17</ecNumber>
    </recommendedName>
</protein>
<comment type="subcellular location">
    <subcellularLocation>
        <location evidence="2">Secreted</location>
    </subcellularLocation>
</comment>
<comment type="similarity">
    <text evidence="3 12">Belongs to the glycosyl hydrolase 25 family.</text>
</comment>
<evidence type="ECO:0000256" key="12">
    <source>
        <dbReference type="RuleBase" id="RU361176"/>
    </source>
</evidence>
<dbReference type="GO" id="GO:0042742">
    <property type="term" value="P:defense response to bacterium"/>
    <property type="evidence" value="ECO:0007669"/>
    <property type="project" value="UniProtKB-KW"/>
</dbReference>
<keyword evidence="9" id="KW-1015">Disulfide bond</keyword>
<comment type="function">
    <text evidence="11">This enzyme has both lysozyme (acetylmuramidase) and diacetylmuramidase activities.</text>
</comment>
<dbReference type="EMBL" id="RBED01000083">
    <property type="protein sequence ID" value="RNL57107.1"/>
    <property type="molecule type" value="Genomic_DNA"/>
</dbReference>
<evidence type="ECO:0000256" key="9">
    <source>
        <dbReference type="ARBA" id="ARBA00023157"/>
    </source>
</evidence>
<feature type="chain" id="PRO_5018011907" description="Lysozyme" evidence="14">
    <location>
        <begin position="33"/>
        <end position="728"/>
    </location>
</feature>
<feature type="compositionally biased region" description="Low complexity" evidence="13">
    <location>
        <begin position="95"/>
        <end position="111"/>
    </location>
</feature>
<dbReference type="PANTHER" id="PTHR34135">
    <property type="entry name" value="LYSOZYME"/>
    <property type="match status" value="1"/>
</dbReference>
<keyword evidence="7" id="KW-0081">Bacteriolytic enzyme</keyword>
<evidence type="ECO:0000256" key="8">
    <source>
        <dbReference type="ARBA" id="ARBA00022801"/>
    </source>
</evidence>
<dbReference type="SUPFAM" id="SSF51445">
    <property type="entry name" value="(Trans)glycosidases"/>
    <property type="match status" value="1"/>
</dbReference>
<dbReference type="PROSITE" id="PS00953">
    <property type="entry name" value="GLYCOSYL_HYDROL_F25_1"/>
    <property type="match status" value="1"/>
</dbReference>
<dbReference type="InterPro" id="IPR002053">
    <property type="entry name" value="Glyco_hydro_25"/>
</dbReference>
<reference evidence="15 16" key="1">
    <citation type="submission" date="2018-10" db="EMBL/GenBank/DDBJ databases">
        <title>Genome sequencing of Arthrobacter oryzae TNB02.</title>
        <authorList>
            <person name="Cho Y.-J."/>
            <person name="Cho A."/>
            <person name="Kim O.-S."/>
        </authorList>
    </citation>
    <scope>NUCLEOTIDE SEQUENCE [LARGE SCALE GENOMIC DNA]</scope>
    <source>
        <strain evidence="15 16">TNB02</strain>
    </source>
</reference>
<evidence type="ECO:0000256" key="5">
    <source>
        <dbReference type="ARBA" id="ARBA00022525"/>
    </source>
</evidence>
<dbReference type="Pfam" id="PF01183">
    <property type="entry name" value="Glyco_hydro_25"/>
    <property type="match status" value="1"/>
</dbReference>
<dbReference type="GO" id="GO:0031640">
    <property type="term" value="P:killing of cells of another organism"/>
    <property type="evidence" value="ECO:0007669"/>
    <property type="project" value="UniProtKB-KW"/>
</dbReference>
<evidence type="ECO:0000256" key="10">
    <source>
        <dbReference type="ARBA" id="ARBA00023295"/>
    </source>
</evidence>
<keyword evidence="10 12" id="KW-0326">Glycosidase</keyword>
<feature type="compositionally biased region" description="Pro residues" evidence="13">
    <location>
        <begin position="84"/>
        <end position="94"/>
    </location>
</feature>
<dbReference type="RefSeq" id="WP_123254933.1">
    <property type="nucleotide sequence ID" value="NZ_RBED01000083.1"/>
</dbReference>
<dbReference type="PROSITE" id="PS51904">
    <property type="entry name" value="GLYCOSYL_HYDROL_F25_2"/>
    <property type="match status" value="1"/>
</dbReference>
<evidence type="ECO:0000256" key="6">
    <source>
        <dbReference type="ARBA" id="ARBA00022529"/>
    </source>
</evidence>
<comment type="caution">
    <text evidence="15">The sequence shown here is derived from an EMBL/GenBank/DDBJ whole genome shotgun (WGS) entry which is preliminary data.</text>
</comment>
<keyword evidence="5" id="KW-0964">Secreted</keyword>
<evidence type="ECO:0000256" key="14">
    <source>
        <dbReference type="SAM" id="SignalP"/>
    </source>
</evidence>
<dbReference type="InterPro" id="IPR008270">
    <property type="entry name" value="Glyco_hydro_25_AS"/>
</dbReference>
<dbReference type="GO" id="GO:0016998">
    <property type="term" value="P:cell wall macromolecule catabolic process"/>
    <property type="evidence" value="ECO:0007669"/>
    <property type="project" value="InterPro"/>
</dbReference>
<sequence length="728" mass="74893">MKRTTLTHSSQASSRIWATLLAAALLAGPALAAPSVAAEPSPAPAAPAAPAGSTTTPAPGVTTSAATTPTATPSVTSAAKPSTAPAPAPTPAPTPAAAQAAQPAQTTTAAPDPNSPADRAAMATAVGPGGAAMGQDPAGKAARASTQSLTAQAAWSPSFGVLGLDVSSHQPTMDWQREWNRGARFAYVKASEGNYFTNPLFDSQYQGSRSVGMIRGAYHFAIPNWSSGANQARYFVANGGGWSADGYTMPPVLDFEFNPYAGRTINGFKFGNTCYDMTPAQLRSWVRDFGDTMVGLTGRLPVIYTNTNWWNYCLGTAPGFGDYPLWVAAYPGAATDNAGPVPSSWATYSIWQYSSTGPFPGDSNIWNGNYESLRTFAGAASPVGSLDGVSVTRSGSDTSLQATGWAVDRSAPSSAIPAHVYVTDPSGTTTGYAWTANKSRPDVDQAFGYGAAHGFDGTIKITASGTYKVCAHAIGKFENTSLGCKTVQASGVEAKPAQLPVGSYDSLSLRLVPNSARLVVTGWALDPSKSSASIPVHVYVRSSNGGNPGYAFTANKPRADVNSVLGSTGNHGFSASVPIGGAGSYTVCAYAISVAPVPLGNPSLGCSTIAVPSTPATMGYLDSATLRTSAGKTSITVTGWTLDPVFPAVSIPDHVYVTYPDGTRRGFAFTAGLKRPDVNSALATVGNHGFVSSVPVTQRGQYEVCAYGVRASPLSAANSLLGCRSLTY</sequence>
<dbReference type="InterPro" id="IPR018077">
    <property type="entry name" value="Glyco_hydro_fam25_subgr"/>
</dbReference>
<dbReference type="AlphaFoldDB" id="A0A3N0C3F9"/>
<dbReference type="PANTHER" id="PTHR34135:SF2">
    <property type="entry name" value="LYSOZYME"/>
    <property type="match status" value="1"/>
</dbReference>
<name>A0A3N0C3F9_9MICC</name>
<dbReference type="Gene3D" id="3.20.20.80">
    <property type="entry name" value="Glycosidases"/>
    <property type="match status" value="1"/>
</dbReference>
<evidence type="ECO:0000256" key="11">
    <source>
        <dbReference type="ARBA" id="ARBA00055588"/>
    </source>
</evidence>
<dbReference type="CDD" id="cd06412">
    <property type="entry name" value="GH25_CH-type"/>
    <property type="match status" value="1"/>
</dbReference>
<evidence type="ECO:0000256" key="7">
    <source>
        <dbReference type="ARBA" id="ARBA00022638"/>
    </source>
</evidence>
<evidence type="ECO:0000256" key="13">
    <source>
        <dbReference type="SAM" id="MobiDB-lite"/>
    </source>
</evidence>
<evidence type="ECO:0000256" key="3">
    <source>
        <dbReference type="ARBA" id="ARBA00010646"/>
    </source>
</evidence>
<dbReference type="InterPro" id="IPR017853">
    <property type="entry name" value="GH"/>
</dbReference>
<evidence type="ECO:0000256" key="1">
    <source>
        <dbReference type="ARBA" id="ARBA00000632"/>
    </source>
</evidence>
<keyword evidence="6" id="KW-0929">Antimicrobial</keyword>
<dbReference type="Proteomes" id="UP000273807">
    <property type="component" value="Unassembled WGS sequence"/>
</dbReference>
<keyword evidence="14" id="KW-0732">Signal</keyword>
<dbReference type="SMART" id="SM00641">
    <property type="entry name" value="Glyco_25"/>
    <property type="match status" value="1"/>
</dbReference>
<accession>A0A3N0C3F9</accession>
<evidence type="ECO:0000313" key="16">
    <source>
        <dbReference type="Proteomes" id="UP000273807"/>
    </source>
</evidence>
<evidence type="ECO:0000256" key="2">
    <source>
        <dbReference type="ARBA" id="ARBA00004613"/>
    </source>
</evidence>
<dbReference type="GO" id="GO:0003796">
    <property type="term" value="F:lysozyme activity"/>
    <property type="evidence" value="ECO:0007669"/>
    <property type="project" value="UniProtKB-EC"/>
</dbReference>
<dbReference type="EC" id="3.2.1.17" evidence="4 12"/>
<evidence type="ECO:0000256" key="4">
    <source>
        <dbReference type="ARBA" id="ARBA00012732"/>
    </source>
</evidence>
<organism evidence="15 16">
    <name type="scientific">Arthrobacter oryzae</name>
    <dbReference type="NCBI Taxonomy" id="409290"/>
    <lineage>
        <taxon>Bacteria</taxon>
        <taxon>Bacillati</taxon>
        <taxon>Actinomycetota</taxon>
        <taxon>Actinomycetes</taxon>
        <taxon>Micrococcales</taxon>
        <taxon>Micrococcaceae</taxon>
        <taxon>Arthrobacter</taxon>
    </lineage>
</organism>
<evidence type="ECO:0000313" key="15">
    <source>
        <dbReference type="EMBL" id="RNL57107.1"/>
    </source>
</evidence>
<dbReference type="GO" id="GO:0005576">
    <property type="term" value="C:extracellular region"/>
    <property type="evidence" value="ECO:0007669"/>
    <property type="project" value="UniProtKB-SubCell"/>
</dbReference>
<dbReference type="OrthoDB" id="287365at2"/>
<proteinExistence type="inferred from homology"/>
<gene>
    <name evidence="15" type="ORF">D7003_07995</name>
</gene>
<keyword evidence="16" id="KW-1185">Reference proteome</keyword>
<keyword evidence="8 12" id="KW-0378">Hydrolase</keyword>
<dbReference type="GO" id="GO:0016052">
    <property type="term" value="P:carbohydrate catabolic process"/>
    <property type="evidence" value="ECO:0007669"/>
    <property type="project" value="TreeGrafter"/>
</dbReference>
<dbReference type="GO" id="GO:0009253">
    <property type="term" value="P:peptidoglycan catabolic process"/>
    <property type="evidence" value="ECO:0007669"/>
    <property type="project" value="InterPro"/>
</dbReference>
<feature type="compositionally biased region" description="Low complexity" evidence="13">
    <location>
        <begin position="48"/>
        <end position="83"/>
    </location>
</feature>
<comment type="catalytic activity">
    <reaction evidence="1 12">
        <text>Hydrolysis of (1-&gt;4)-beta-linkages between N-acetylmuramic acid and N-acetyl-D-glucosamine residues in a peptidoglycan and between N-acetyl-D-glucosamine residues in chitodextrins.</text>
        <dbReference type="EC" id="3.2.1.17"/>
    </reaction>
</comment>